<dbReference type="InterPro" id="IPR001441">
    <property type="entry name" value="UPP_synth-like"/>
</dbReference>
<dbReference type="NCBIfam" id="NF011405">
    <property type="entry name" value="PRK14830.1"/>
    <property type="match status" value="1"/>
</dbReference>
<evidence type="ECO:0000313" key="4">
    <source>
        <dbReference type="Proteomes" id="UP001247620"/>
    </source>
</evidence>
<sequence>MSFTGAQEQLLIINSMGYLDQIDLLRLPQHVAIIMDGNGRWAKEKGKLRVFGHHSGVTSVRDVVEGADKLGIKYITLYTFSSENWNRPKLEVMAIMELMVSTIHKEIAGFMKNNIKLNAIGDLEMLPEKCFRELTAAMQKTANNTGVVLTLALSYSSRREIVRAAKNIAVKVQNGEMDIADINEEVFERNLFTGDMPNPELLIRTSGEYRISNYLLWQIAYAELYFTPKFWPDFRKEDLYEAILDYQKRERRFGMTSEQVN</sequence>
<feature type="binding site" evidence="2">
    <location>
        <begin position="37"/>
        <end position="40"/>
    </location>
    <ligand>
        <name>substrate</name>
    </ligand>
</feature>
<feature type="binding site" evidence="2">
    <location>
        <position position="85"/>
    </location>
    <ligand>
        <name>substrate</name>
    </ligand>
</feature>
<protein>
    <recommendedName>
        <fullName evidence="2">Isoprenyl transferase</fullName>
        <ecNumber evidence="2">2.5.1.-</ecNumber>
    </recommendedName>
</protein>
<gene>
    <name evidence="3" type="ORF">J2W55_000453</name>
</gene>
<proteinExistence type="inferred from homology"/>
<dbReference type="PANTHER" id="PTHR10291">
    <property type="entry name" value="DEHYDRODOLICHYL DIPHOSPHATE SYNTHASE FAMILY MEMBER"/>
    <property type="match status" value="1"/>
</dbReference>
<comment type="similarity">
    <text evidence="2">Belongs to the UPP synthase family.</text>
</comment>
<accession>A0ABU1T5X2</accession>
<dbReference type="PROSITE" id="PS01066">
    <property type="entry name" value="UPP_SYNTHASE"/>
    <property type="match status" value="1"/>
</dbReference>
<dbReference type="CDD" id="cd00475">
    <property type="entry name" value="Cis_IPPS"/>
    <property type="match status" value="1"/>
</dbReference>
<comment type="function">
    <text evidence="2">Catalyzes the condensation of isopentenyl diphosphate (IPP) with allylic pyrophosphates generating different type of terpenoids.</text>
</comment>
<keyword evidence="2" id="KW-0479">Metal-binding</keyword>
<dbReference type="Proteomes" id="UP001247620">
    <property type="component" value="Unassembled WGS sequence"/>
</dbReference>
<feature type="binding site" evidence="2">
    <location>
        <position position="223"/>
    </location>
    <ligand>
        <name>Mg(2+)</name>
        <dbReference type="ChEBI" id="CHEBI:18420"/>
    </ligand>
</feature>
<feature type="active site" description="Proton acceptor" evidence="2">
    <location>
        <position position="84"/>
    </location>
</feature>
<feature type="binding site" evidence="2">
    <location>
        <begin position="81"/>
        <end position="83"/>
    </location>
    <ligand>
        <name>substrate</name>
    </ligand>
</feature>
<feature type="binding site" evidence="2">
    <location>
        <begin position="210"/>
        <end position="212"/>
    </location>
    <ligand>
        <name>substrate</name>
    </ligand>
</feature>
<name>A0ABU1T5X2_9SPHI</name>
<dbReference type="PANTHER" id="PTHR10291:SF0">
    <property type="entry name" value="DEHYDRODOLICHYL DIPHOSPHATE SYNTHASE 2"/>
    <property type="match status" value="1"/>
</dbReference>
<reference evidence="3 4" key="1">
    <citation type="submission" date="2023-07" db="EMBL/GenBank/DDBJ databases">
        <title>Sorghum-associated microbial communities from plants grown in Nebraska, USA.</title>
        <authorList>
            <person name="Schachtman D."/>
        </authorList>
    </citation>
    <scope>NUCLEOTIDE SEQUENCE [LARGE SCALE GENOMIC DNA]</scope>
    <source>
        <strain evidence="3 4">3262</strain>
    </source>
</reference>
<comment type="caution">
    <text evidence="3">The sequence shown here is derived from an EMBL/GenBank/DDBJ whole genome shotgun (WGS) entry which is preliminary data.</text>
</comment>
<feature type="active site" evidence="2">
    <location>
        <position position="36"/>
    </location>
</feature>
<feature type="binding site" evidence="2">
    <location>
        <position position="204"/>
    </location>
    <ligand>
        <name>substrate</name>
    </ligand>
</feature>
<feature type="binding site" evidence="2">
    <location>
        <position position="87"/>
    </location>
    <ligand>
        <name>substrate</name>
    </ligand>
</feature>
<evidence type="ECO:0000256" key="2">
    <source>
        <dbReference type="HAMAP-Rule" id="MF_01139"/>
    </source>
</evidence>
<evidence type="ECO:0000256" key="1">
    <source>
        <dbReference type="ARBA" id="ARBA00022679"/>
    </source>
</evidence>
<dbReference type="HAMAP" id="MF_01139">
    <property type="entry name" value="ISPT"/>
    <property type="match status" value="1"/>
</dbReference>
<dbReference type="EMBL" id="JAVDUU010000001">
    <property type="protein sequence ID" value="MDR6940625.1"/>
    <property type="molecule type" value="Genomic_DNA"/>
</dbReference>
<organism evidence="3 4">
    <name type="scientific">Mucilaginibacter pocheonensis</name>
    <dbReference type="NCBI Taxonomy" id="398050"/>
    <lineage>
        <taxon>Bacteria</taxon>
        <taxon>Pseudomonadati</taxon>
        <taxon>Bacteroidota</taxon>
        <taxon>Sphingobacteriia</taxon>
        <taxon>Sphingobacteriales</taxon>
        <taxon>Sphingobacteriaceae</taxon>
        <taxon>Mucilaginibacter</taxon>
    </lineage>
</organism>
<dbReference type="EC" id="2.5.1.-" evidence="2"/>
<dbReference type="NCBIfam" id="TIGR00055">
    <property type="entry name" value="uppS"/>
    <property type="match status" value="1"/>
</dbReference>
<dbReference type="GO" id="GO:0008834">
    <property type="term" value="F:ditrans,polycis-undecaprenyl-diphosphate synthase [(2E,6E)-farnesyl-diphosphate specific] activity"/>
    <property type="evidence" value="ECO:0007669"/>
    <property type="project" value="UniProtKB-EC"/>
</dbReference>
<keyword evidence="4" id="KW-1185">Reference proteome</keyword>
<dbReference type="SUPFAM" id="SSF64005">
    <property type="entry name" value="Undecaprenyl diphosphate synthase"/>
    <property type="match status" value="1"/>
</dbReference>
<dbReference type="Pfam" id="PF01255">
    <property type="entry name" value="Prenyltransf"/>
    <property type="match status" value="1"/>
</dbReference>
<keyword evidence="2" id="KW-0460">Magnesium</keyword>
<evidence type="ECO:0000313" key="3">
    <source>
        <dbReference type="EMBL" id="MDR6940625.1"/>
    </source>
</evidence>
<keyword evidence="1 2" id="KW-0808">Transferase</keyword>
<dbReference type="InterPro" id="IPR036424">
    <property type="entry name" value="UPP_synth-like_sf"/>
</dbReference>
<dbReference type="Gene3D" id="3.40.1180.10">
    <property type="entry name" value="Decaprenyl diphosphate synthase-like"/>
    <property type="match status" value="1"/>
</dbReference>
<feature type="binding site" evidence="2">
    <location>
        <position position="53"/>
    </location>
    <ligand>
        <name>substrate</name>
    </ligand>
</feature>
<dbReference type="InterPro" id="IPR018520">
    <property type="entry name" value="UPP_synth-like_CS"/>
</dbReference>
<comment type="subunit">
    <text evidence="2">Homodimer.</text>
</comment>
<comment type="cofactor">
    <cofactor evidence="2">
        <name>Mg(2+)</name>
        <dbReference type="ChEBI" id="CHEBI:18420"/>
    </cofactor>
    <text evidence="2">Binds 2 magnesium ions per subunit.</text>
</comment>
<feature type="binding site" evidence="2">
    <location>
        <position position="36"/>
    </location>
    <ligand>
        <name>Mg(2+)</name>
        <dbReference type="ChEBI" id="CHEBI:18420"/>
    </ligand>
</feature>
<feature type="binding site" evidence="2">
    <location>
        <position position="49"/>
    </location>
    <ligand>
        <name>substrate</name>
    </ligand>
</feature>
<feature type="binding site" evidence="2">
    <location>
        <position position="41"/>
    </location>
    <ligand>
        <name>substrate</name>
    </ligand>
</feature>